<organism evidence="1 2">
    <name type="scientific">Priestia megaterium (strain ATCC 14581 / DSM 32 / CCUG 1817 / JCM 2506 / NBRC 15308 / NCIMB 9376 / NCTC 10342 / NRRL B-14308 / VKM B-512 / Ford 19)</name>
    <name type="common">Bacillus megaterium</name>
    <dbReference type="NCBI Taxonomy" id="1348623"/>
    <lineage>
        <taxon>Bacteria</taxon>
        <taxon>Bacillati</taxon>
        <taxon>Bacillota</taxon>
        <taxon>Bacilli</taxon>
        <taxon>Bacillales</taxon>
        <taxon>Bacillaceae</taxon>
        <taxon>Priestia</taxon>
    </lineage>
</organism>
<gene>
    <name evidence="1" type="ORF">BG04_1432</name>
</gene>
<proteinExistence type="predicted"/>
<dbReference type="Proteomes" id="UP000031829">
    <property type="component" value="Chromosome"/>
</dbReference>
<evidence type="ECO:0000313" key="2">
    <source>
        <dbReference type="Proteomes" id="UP000031829"/>
    </source>
</evidence>
<dbReference type="RefSeq" id="WP_034656731.1">
    <property type="nucleotide sequence ID" value="NZ_BCVB01000021.1"/>
</dbReference>
<evidence type="ECO:0008006" key="3">
    <source>
        <dbReference type="Google" id="ProtNLM"/>
    </source>
</evidence>
<dbReference type="AlphaFoldDB" id="A0A0B6ANN7"/>
<dbReference type="KEGG" id="bmeg:BG04_1432"/>
<dbReference type="GeneID" id="93644906"/>
<sequence length="275" mass="30436">MSNELFGRVIKVHIEGDYKADFSNDNFHIEFEVPFDDDSTPNEVTVKLYNLSSTSINHIKKDNTLILQAGYKSDYGILSQGKISRVLTSRDGVDKITTIYMTEGQDYSGVKVTASTSTDKKSLKIAFSKNTKADTIIRKLVGALGIRLGEMKLPKNPAYKSGYTVTGNILNNLLEVVKDCGAALYYRRGTLVIRSIKEGTDERFNLEEATGLLGSPDPFEEDDLKGYTVNCLLQHRISTASIIQIKSKTANGQYRAKKGKHTASGSDFKTEVQVI</sequence>
<dbReference type="NCBIfam" id="NF047561">
    <property type="entry name" value="orf58_phage_fam"/>
    <property type="match status" value="1"/>
</dbReference>
<evidence type="ECO:0000313" key="1">
    <source>
        <dbReference type="EMBL" id="AJI22248.1"/>
    </source>
</evidence>
<dbReference type="HOGENOM" id="CLU_059703_1_0_9"/>
<protein>
    <recommendedName>
        <fullName evidence="3">Phage protein D</fullName>
    </recommendedName>
</protein>
<reference evidence="1 2" key="1">
    <citation type="journal article" date="2015" name="Genome Announc.">
        <title>Complete genome sequences for 35 biothreat assay-relevant bacillus species.</title>
        <authorList>
            <person name="Johnson S.L."/>
            <person name="Daligault H.E."/>
            <person name="Davenport K.W."/>
            <person name="Jaissle J."/>
            <person name="Frey K.G."/>
            <person name="Ladner J.T."/>
            <person name="Broomall S.M."/>
            <person name="Bishop-Lilly K.A."/>
            <person name="Bruce D.C."/>
            <person name="Gibbons H.S."/>
            <person name="Coyne S.R."/>
            <person name="Lo C.C."/>
            <person name="Meincke L."/>
            <person name="Munk A.C."/>
            <person name="Koroleva G.I."/>
            <person name="Rosenzweig C.N."/>
            <person name="Palacios G.F."/>
            <person name="Redden C.L."/>
            <person name="Minogue T.D."/>
            <person name="Chain P.S."/>
        </authorList>
    </citation>
    <scope>NUCLEOTIDE SEQUENCE [LARGE SCALE GENOMIC DNA]</scope>
    <source>
        <strain evidence="2">ATCC 14581 / DSM 32 / JCM 2506 / NBRC 15308 / NCIMB 9376 / NCTC 10342 / NRRL B-14308 / VKM B-512</strain>
    </source>
</reference>
<accession>A0A0B6ANN7</accession>
<name>A0A0B6ANN7_PRIM2</name>
<dbReference type="EMBL" id="CP009920">
    <property type="protein sequence ID" value="AJI22248.1"/>
    <property type="molecule type" value="Genomic_DNA"/>
</dbReference>